<reference evidence="2 3" key="1">
    <citation type="submission" date="2020-02" db="EMBL/GenBank/DDBJ databases">
        <title>Acidophilic actinobacteria isolated from forest soil.</title>
        <authorList>
            <person name="Golinska P."/>
        </authorList>
    </citation>
    <scope>NUCLEOTIDE SEQUENCE [LARGE SCALE GENOMIC DNA]</scope>
    <source>
        <strain evidence="2 3">NL8</strain>
    </source>
</reference>
<organism evidence="2 3">
    <name type="scientific">Catenulispora pinistramenti</name>
    <dbReference type="NCBI Taxonomy" id="2705254"/>
    <lineage>
        <taxon>Bacteria</taxon>
        <taxon>Bacillati</taxon>
        <taxon>Actinomycetota</taxon>
        <taxon>Actinomycetes</taxon>
        <taxon>Catenulisporales</taxon>
        <taxon>Catenulisporaceae</taxon>
        <taxon>Catenulispora</taxon>
    </lineage>
</organism>
<feature type="domain" description="DUF4253" evidence="1">
    <location>
        <begin position="121"/>
        <end position="209"/>
    </location>
</feature>
<dbReference type="InterPro" id="IPR025349">
    <property type="entry name" value="DUF4253"/>
</dbReference>
<dbReference type="Proteomes" id="UP000730482">
    <property type="component" value="Unassembled WGS sequence"/>
</dbReference>
<comment type="caution">
    <text evidence="2">The sequence shown here is derived from an EMBL/GenBank/DDBJ whole genome shotgun (WGS) entry which is preliminary data.</text>
</comment>
<evidence type="ECO:0000313" key="2">
    <source>
        <dbReference type="EMBL" id="MBS2548721.1"/>
    </source>
</evidence>
<proteinExistence type="predicted"/>
<keyword evidence="3" id="KW-1185">Reference proteome</keyword>
<protein>
    <submittedName>
        <fullName evidence="2">DUF4253 domain-containing protein</fullName>
    </submittedName>
</protein>
<gene>
    <name evidence="2" type="ORF">KGQ19_17785</name>
</gene>
<dbReference type="Pfam" id="PF14062">
    <property type="entry name" value="DUF4253"/>
    <property type="match status" value="1"/>
</dbReference>
<name>A0ABS5KRQ1_9ACTN</name>
<dbReference type="EMBL" id="JAAFYZ010000054">
    <property type="protein sequence ID" value="MBS2548721.1"/>
    <property type="molecule type" value="Genomic_DNA"/>
</dbReference>
<accession>A0ABS5KRQ1</accession>
<evidence type="ECO:0000313" key="3">
    <source>
        <dbReference type="Proteomes" id="UP000730482"/>
    </source>
</evidence>
<evidence type="ECO:0000259" key="1">
    <source>
        <dbReference type="Pfam" id="PF14062"/>
    </source>
</evidence>
<dbReference type="RefSeq" id="WP_212010296.1">
    <property type="nucleotide sequence ID" value="NZ_JAAFYZ010000054.1"/>
</dbReference>
<sequence>MDLMDTAVVKGTLADGTEVLAVSVEAGTAPDAWRTLRAAHASTGLWPFLVDPRTPTILDKLPRPVQEKERHRGAAEIFAIAEFFATAETLATTDARGSADKAPFPSPRADQVSSAVRATTIGLVPAEYGGVEVPGLLDWDGALGTSGIEHTAVLADWRRRFGAELMTLTGDRIELHVPRPPATPEGIKAVALEQTGYCPGVLFQSGGTLWSFQWE</sequence>